<comment type="similarity">
    <text evidence="1">Belongs to the MlaA family.</text>
</comment>
<dbReference type="OrthoDB" id="9785326at2"/>
<dbReference type="PANTHER" id="PTHR30035:SF3">
    <property type="entry name" value="INTERMEMBRANE PHOSPHOLIPID TRANSPORT SYSTEM LIPOPROTEIN MLAA"/>
    <property type="match status" value="1"/>
</dbReference>
<organism evidence="4 5">
    <name type="scientific">Arcobacter caeni</name>
    <dbReference type="NCBI Taxonomy" id="1912877"/>
    <lineage>
        <taxon>Bacteria</taxon>
        <taxon>Pseudomonadati</taxon>
        <taxon>Campylobacterota</taxon>
        <taxon>Epsilonproteobacteria</taxon>
        <taxon>Campylobacterales</taxon>
        <taxon>Arcobacteraceae</taxon>
        <taxon>Arcobacter</taxon>
    </lineage>
</organism>
<dbReference type="Proteomes" id="UP000251135">
    <property type="component" value="Unassembled WGS sequence"/>
</dbReference>
<dbReference type="PANTHER" id="PTHR30035">
    <property type="entry name" value="LIPOPROTEIN VACJ-RELATED"/>
    <property type="match status" value="1"/>
</dbReference>
<reference evidence="4 5" key="1">
    <citation type="submission" date="2017-02" db="EMBL/GenBank/DDBJ databases">
        <title>Arcobacter caeni sp. nov, a new Arcobacter species isolated from reclaimed water.</title>
        <authorList>
            <person name="Figueras M.J."/>
            <person name="Perez-Cataluna A."/>
            <person name="Salas-Masso N."/>
        </authorList>
    </citation>
    <scope>NUCLEOTIDE SEQUENCE [LARGE SCALE GENOMIC DNA]</scope>
    <source>
        <strain evidence="4 5">RW17-10</strain>
    </source>
</reference>
<keyword evidence="2 3" id="KW-0732">Signal</keyword>
<dbReference type="InterPro" id="IPR007428">
    <property type="entry name" value="MlaA"/>
</dbReference>
<dbReference type="RefSeq" id="WP_108557639.1">
    <property type="nucleotide sequence ID" value="NZ_MUXE01000001.1"/>
</dbReference>
<comment type="caution">
    <text evidence="4">The sequence shown here is derived from an EMBL/GenBank/DDBJ whole genome shotgun (WGS) entry which is preliminary data.</text>
</comment>
<dbReference type="GO" id="GO:0120010">
    <property type="term" value="P:intermembrane phospholipid transfer"/>
    <property type="evidence" value="ECO:0007669"/>
    <property type="project" value="TreeGrafter"/>
</dbReference>
<keyword evidence="5" id="KW-1185">Reference proteome</keyword>
<evidence type="ECO:0000313" key="5">
    <source>
        <dbReference type="Proteomes" id="UP000251135"/>
    </source>
</evidence>
<evidence type="ECO:0000313" key="4">
    <source>
        <dbReference type="EMBL" id="PUE66527.1"/>
    </source>
</evidence>
<feature type="signal peptide" evidence="3">
    <location>
        <begin position="1"/>
        <end position="18"/>
    </location>
</feature>
<evidence type="ECO:0000256" key="3">
    <source>
        <dbReference type="SAM" id="SignalP"/>
    </source>
</evidence>
<protein>
    <submittedName>
        <fullName evidence="4">ABC transporter</fullName>
    </submittedName>
</protein>
<dbReference type="GO" id="GO:0016020">
    <property type="term" value="C:membrane"/>
    <property type="evidence" value="ECO:0007669"/>
    <property type="project" value="InterPro"/>
</dbReference>
<evidence type="ECO:0000256" key="1">
    <source>
        <dbReference type="ARBA" id="ARBA00010634"/>
    </source>
</evidence>
<dbReference type="AlphaFoldDB" id="A0A363D5Z6"/>
<dbReference type="EMBL" id="MUXE01000001">
    <property type="protein sequence ID" value="PUE66527.1"/>
    <property type="molecule type" value="Genomic_DNA"/>
</dbReference>
<name>A0A363D5Z6_9BACT</name>
<dbReference type="PRINTS" id="PR01805">
    <property type="entry name" value="VACJLIPOPROT"/>
</dbReference>
<sequence length="250" mass="28360">MKNLIFILLLLTFSFANESNDTNNNDFDNEFDSEFSTNNEEIFDPLSGYNRIMTTFNDKTFIYVLNPISKGYAYVTPEPIRIGINNFFENIMFPVRLTNNLLQLKFQNSAEELGRFLVNTLWGLAGFLDPATNELHMDAHKEDFGQTLGFYGVGEGFHVVLPFLGPSNLRDIAGLVGDAFVSPLTITGDGDMQYKIPNTFEQQMAIQAVNAVNSNSLKLGQYESLKKDALDLYPFLRDIYTQARKKQIEE</sequence>
<proteinExistence type="inferred from homology"/>
<evidence type="ECO:0000256" key="2">
    <source>
        <dbReference type="ARBA" id="ARBA00022729"/>
    </source>
</evidence>
<feature type="chain" id="PRO_5016662393" evidence="3">
    <location>
        <begin position="19"/>
        <end position="250"/>
    </location>
</feature>
<accession>A0A363D5Z6</accession>
<gene>
    <name evidence="4" type="ORF">B0174_00295</name>
</gene>
<dbReference type="Pfam" id="PF04333">
    <property type="entry name" value="MlaA"/>
    <property type="match status" value="1"/>
</dbReference>